<name>A0A562JEG6_9FIRM</name>
<dbReference type="OrthoDB" id="1706775at2"/>
<feature type="transmembrane region" description="Helical" evidence="1">
    <location>
        <begin position="196"/>
        <end position="215"/>
    </location>
</feature>
<feature type="transmembrane region" description="Helical" evidence="1">
    <location>
        <begin position="171"/>
        <end position="190"/>
    </location>
</feature>
<feature type="transmembrane region" description="Helical" evidence="1">
    <location>
        <begin position="57"/>
        <end position="72"/>
    </location>
</feature>
<feature type="transmembrane region" description="Helical" evidence="1">
    <location>
        <begin position="7"/>
        <end position="25"/>
    </location>
</feature>
<dbReference type="Pfam" id="PF00990">
    <property type="entry name" value="GGDEF"/>
    <property type="match status" value="1"/>
</dbReference>
<sequence>MNKFFKPYMYTAIVVAVFLSAFMLFNYRVEVTVLGILITVFGMVLEVVILRYSQNKAISFLAAVAIFAVFKFNPATCVVIVTLSMILEILAVKIIKHERLFNSISKLLYNWSMRAICILSAKLISTLLQGYNPILVIVAAVSFYDLVNVVMLNIIICLYTNSLDEMTPQSIYAQLAYVYVCAVINIIMYYGYEAYGVSGILIIYMFLLPFQTSILKKAMVKEMKAYAMIDSLTKVNNKASLSVTLTDYLNNKTPFTILFMDFDKFKNINDTYGHDVGDKILVHFAGKLKRSLRKTDKLYRFGGDEFCLLIENDCDVEAVKNKINNLKNSLVYEEGIIKIPYTFSFGMYKYTGGYGITEDEVIGTVSHRMVRNKVYMQ</sequence>
<evidence type="ECO:0000313" key="3">
    <source>
        <dbReference type="EMBL" id="TWH81538.1"/>
    </source>
</evidence>
<keyword evidence="1" id="KW-1133">Transmembrane helix</keyword>
<dbReference type="EMBL" id="VLKH01000003">
    <property type="protein sequence ID" value="TWH81538.1"/>
    <property type="molecule type" value="Genomic_DNA"/>
</dbReference>
<dbReference type="InterPro" id="IPR043128">
    <property type="entry name" value="Rev_trsase/Diguanyl_cyclase"/>
</dbReference>
<dbReference type="PANTHER" id="PTHR46663">
    <property type="entry name" value="DIGUANYLATE CYCLASE DGCT-RELATED"/>
    <property type="match status" value="1"/>
</dbReference>
<proteinExistence type="predicted"/>
<dbReference type="InterPro" id="IPR029787">
    <property type="entry name" value="Nucleotide_cyclase"/>
</dbReference>
<keyword evidence="1" id="KW-0472">Membrane</keyword>
<dbReference type="NCBIfam" id="TIGR00254">
    <property type="entry name" value="GGDEF"/>
    <property type="match status" value="1"/>
</dbReference>
<gene>
    <name evidence="3" type="ORF">LY60_01290</name>
</gene>
<dbReference type="Proteomes" id="UP000315343">
    <property type="component" value="Unassembled WGS sequence"/>
</dbReference>
<evidence type="ECO:0000259" key="2">
    <source>
        <dbReference type="PROSITE" id="PS50887"/>
    </source>
</evidence>
<reference evidence="3 4" key="1">
    <citation type="submission" date="2019-07" db="EMBL/GenBank/DDBJ databases">
        <title>Genomic Encyclopedia of Type Strains, Phase I: the one thousand microbial genomes (KMG-I) project.</title>
        <authorList>
            <person name="Kyrpides N."/>
        </authorList>
    </citation>
    <scope>NUCLEOTIDE SEQUENCE [LARGE SCALE GENOMIC DNA]</scope>
    <source>
        <strain evidence="3 4">DSM 13558</strain>
    </source>
</reference>
<organism evidence="3 4">
    <name type="scientific">Sedimentibacter saalensis</name>
    <dbReference type="NCBI Taxonomy" id="130788"/>
    <lineage>
        <taxon>Bacteria</taxon>
        <taxon>Bacillati</taxon>
        <taxon>Bacillota</taxon>
        <taxon>Tissierellia</taxon>
        <taxon>Sedimentibacter</taxon>
    </lineage>
</organism>
<protein>
    <submittedName>
        <fullName evidence="3">Diguanylate cyclase (GGDEF)-like protein</fullName>
    </submittedName>
</protein>
<dbReference type="Gene3D" id="3.30.70.270">
    <property type="match status" value="1"/>
</dbReference>
<dbReference type="CDD" id="cd01949">
    <property type="entry name" value="GGDEF"/>
    <property type="match status" value="1"/>
</dbReference>
<evidence type="ECO:0000313" key="4">
    <source>
        <dbReference type="Proteomes" id="UP000315343"/>
    </source>
</evidence>
<accession>A0A562JEG6</accession>
<evidence type="ECO:0000256" key="1">
    <source>
        <dbReference type="SAM" id="Phobius"/>
    </source>
</evidence>
<dbReference type="RefSeq" id="WP_145081472.1">
    <property type="nucleotide sequence ID" value="NZ_JAYFNS010000016.1"/>
</dbReference>
<dbReference type="InterPro" id="IPR052163">
    <property type="entry name" value="DGC-Regulatory_Protein"/>
</dbReference>
<dbReference type="SMART" id="SM00267">
    <property type="entry name" value="GGDEF"/>
    <property type="match status" value="1"/>
</dbReference>
<comment type="caution">
    <text evidence="3">The sequence shown here is derived from an EMBL/GenBank/DDBJ whole genome shotgun (WGS) entry which is preliminary data.</text>
</comment>
<feature type="transmembrane region" description="Helical" evidence="1">
    <location>
        <begin position="31"/>
        <end position="50"/>
    </location>
</feature>
<keyword evidence="1" id="KW-0812">Transmembrane</keyword>
<keyword evidence="4" id="KW-1185">Reference proteome</keyword>
<dbReference type="PANTHER" id="PTHR46663:SF4">
    <property type="entry name" value="DIGUANYLATE CYCLASE DGCT-RELATED"/>
    <property type="match status" value="1"/>
</dbReference>
<dbReference type="AlphaFoldDB" id="A0A562JEG6"/>
<dbReference type="InterPro" id="IPR000160">
    <property type="entry name" value="GGDEF_dom"/>
</dbReference>
<feature type="domain" description="GGDEF" evidence="2">
    <location>
        <begin position="253"/>
        <end position="377"/>
    </location>
</feature>
<dbReference type="SUPFAM" id="SSF55073">
    <property type="entry name" value="Nucleotide cyclase"/>
    <property type="match status" value="1"/>
</dbReference>
<feature type="transmembrane region" description="Helical" evidence="1">
    <location>
        <begin position="134"/>
        <end position="159"/>
    </location>
</feature>
<dbReference type="PROSITE" id="PS50887">
    <property type="entry name" value="GGDEF"/>
    <property type="match status" value="1"/>
</dbReference>